<keyword evidence="15" id="KW-1185">Reference proteome</keyword>
<keyword evidence="3" id="KW-1003">Cell membrane</keyword>
<dbReference type="Proteomes" id="UP000270468">
    <property type="component" value="Unassembled WGS sequence"/>
</dbReference>
<comment type="subcellular location">
    <subcellularLocation>
        <location evidence="1">Cell membrane</location>
        <topology evidence="1">Single-pass type II membrane protein</topology>
    </subcellularLocation>
</comment>
<evidence type="ECO:0000313" key="15">
    <source>
        <dbReference type="Proteomes" id="UP000270468"/>
    </source>
</evidence>
<dbReference type="RefSeq" id="WP_124070532.1">
    <property type="nucleotide sequence ID" value="NZ_CBCRXF010000001.1"/>
</dbReference>
<dbReference type="InterPro" id="IPR004474">
    <property type="entry name" value="LytR_CpsA_psr"/>
</dbReference>
<evidence type="ECO:0000256" key="7">
    <source>
        <dbReference type="ARBA" id="ARBA00023015"/>
    </source>
</evidence>
<dbReference type="NCBIfam" id="TIGR00350">
    <property type="entry name" value="lytR_cpsA_psr"/>
    <property type="match status" value="1"/>
</dbReference>
<dbReference type="OrthoDB" id="9782542at2"/>
<evidence type="ECO:0000256" key="9">
    <source>
        <dbReference type="ARBA" id="ARBA00023163"/>
    </source>
</evidence>
<dbReference type="PANTHER" id="PTHR33392">
    <property type="entry name" value="POLYISOPRENYL-TEICHOIC ACID--PEPTIDOGLYCAN TEICHOIC ACID TRANSFERASE TAGU"/>
    <property type="match status" value="1"/>
</dbReference>
<feature type="transmembrane region" description="Helical" evidence="12">
    <location>
        <begin position="20"/>
        <end position="41"/>
    </location>
</feature>
<keyword evidence="5" id="KW-0735">Signal-anchor</keyword>
<protein>
    <recommendedName>
        <fullName evidence="11">Regulatory protein MsrR</fullName>
    </recommendedName>
</protein>
<dbReference type="GO" id="GO:0005886">
    <property type="term" value="C:plasma membrane"/>
    <property type="evidence" value="ECO:0007669"/>
    <property type="project" value="UniProtKB-SubCell"/>
</dbReference>
<dbReference type="PANTHER" id="PTHR33392:SF8">
    <property type="entry name" value="REGULATORY PROTEIN MSRR"/>
    <property type="match status" value="1"/>
</dbReference>
<dbReference type="AlphaFoldDB" id="A0A3P5XFF1"/>
<evidence type="ECO:0000256" key="8">
    <source>
        <dbReference type="ARBA" id="ARBA00023136"/>
    </source>
</evidence>
<dbReference type="Gene3D" id="3.40.630.190">
    <property type="entry name" value="LCP protein"/>
    <property type="match status" value="1"/>
</dbReference>
<sequence>MEDQYEESIPKRRRKKKLRIGRVIFTLVLFCFIGAGLYAYFQYNAGKSMAKGNDIDPGPFQGDAVDPNYTSIENYLLLGVDDDGSGKSRTDTMMVLSWDNHAGTMKVISFMRDIYADIPGYKSYKLNTAYYLGKVQLAKDTITGMFGVPIHHYAIVDFDNFESIVDIAFPNGVEIDVKKEMSEKIGVTLTPGRKHLNGKELLGYARFRADSEGDFGRVGRQQQALSAMKKEAMKPGMILTVPKLAGALSEYIKTDLTSKDELAKAFKLIAKKGATMETMTVPIEGTYSFNSYSHAGSVIELDIEKNKKAIEKFLSIKLD</sequence>
<name>A0A3P5XFF1_9BACL</name>
<dbReference type="Pfam" id="PF03816">
    <property type="entry name" value="LytR_cpsA_psr"/>
    <property type="match status" value="1"/>
</dbReference>
<keyword evidence="9" id="KW-0804">Transcription</keyword>
<evidence type="ECO:0000256" key="2">
    <source>
        <dbReference type="ARBA" id="ARBA00006068"/>
    </source>
</evidence>
<evidence type="ECO:0000256" key="1">
    <source>
        <dbReference type="ARBA" id="ARBA00004401"/>
    </source>
</evidence>
<proteinExistence type="inferred from homology"/>
<evidence type="ECO:0000256" key="11">
    <source>
        <dbReference type="ARBA" id="ARBA00040752"/>
    </source>
</evidence>
<reference evidence="14 15" key="1">
    <citation type="submission" date="2018-11" db="EMBL/GenBank/DDBJ databases">
        <authorList>
            <person name="Criscuolo A."/>
        </authorList>
    </citation>
    <scope>NUCLEOTIDE SEQUENCE [LARGE SCALE GENOMIC DNA]</scope>
    <source>
        <strain evidence="14">ATB-66</strain>
    </source>
</reference>
<organism evidence="14 15">
    <name type="scientific">Filibacter tadaridae</name>
    <dbReference type="NCBI Taxonomy" id="2483811"/>
    <lineage>
        <taxon>Bacteria</taxon>
        <taxon>Bacillati</taxon>
        <taxon>Bacillota</taxon>
        <taxon>Bacilli</taxon>
        <taxon>Bacillales</taxon>
        <taxon>Caryophanaceae</taxon>
        <taxon>Filibacter</taxon>
    </lineage>
</organism>
<evidence type="ECO:0000256" key="6">
    <source>
        <dbReference type="ARBA" id="ARBA00022989"/>
    </source>
</evidence>
<dbReference type="InterPro" id="IPR050922">
    <property type="entry name" value="LytR/CpsA/Psr_CW_biosynth"/>
</dbReference>
<evidence type="ECO:0000259" key="13">
    <source>
        <dbReference type="Pfam" id="PF03816"/>
    </source>
</evidence>
<evidence type="ECO:0000256" key="5">
    <source>
        <dbReference type="ARBA" id="ARBA00022968"/>
    </source>
</evidence>
<comment type="function">
    <text evidence="10">Involved in SarA attenuation. Affects resistance to oxacillin and teicoplanin, as well as the synthesis of virulence factors.</text>
</comment>
<evidence type="ECO:0000313" key="14">
    <source>
        <dbReference type="EMBL" id="VDC28958.1"/>
    </source>
</evidence>
<evidence type="ECO:0000256" key="12">
    <source>
        <dbReference type="SAM" id="Phobius"/>
    </source>
</evidence>
<keyword evidence="7" id="KW-0805">Transcription regulation</keyword>
<keyword evidence="6 12" id="KW-1133">Transmembrane helix</keyword>
<keyword evidence="8 12" id="KW-0472">Membrane</keyword>
<keyword evidence="4 12" id="KW-0812">Transmembrane</keyword>
<evidence type="ECO:0000256" key="10">
    <source>
        <dbReference type="ARBA" id="ARBA00037178"/>
    </source>
</evidence>
<accession>A0A3P5XFF1</accession>
<feature type="domain" description="Cell envelope-related transcriptional attenuator" evidence="13">
    <location>
        <begin position="89"/>
        <end position="232"/>
    </location>
</feature>
<gene>
    <name evidence="14" type="primary">msrR</name>
    <name evidence="14" type="ORF">FILTAD_01922</name>
</gene>
<dbReference type="EMBL" id="UXAV01000042">
    <property type="protein sequence ID" value="VDC28958.1"/>
    <property type="molecule type" value="Genomic_DNA"/>
</dbReference>
<evidence type="ECO:0000256" key="4">
    <source>
        <dbReference type="ARBA" id="ARBA00022692"/>
    </source>
</evidence>
<evidence type="ECO:0000256" key="3">
    <source>
        <dbReference type="ARBA" id="ARBA00022475"/>
    </source>
</evidence>
<comment type="similarity">
    <text evidence="2">Belongs to the LytR/CpsA/Psr (LCP) family.</text>
</comment>